<proteinExistence type="predicted"/>
<sequence>MESGGKKVEADRFFLSKSSDAFQLVITRQPATTFRPPFMKYPGSRSHFLREKTSRKV</sequence>
<gene>
    <name evidence="1" type="ORF">MAGMO_0078</name>
</gene>
<dbReference type="EMBL" id="LO017727">
    <property type="protein sequence ID" value="CRH04294.1"/>
    <property type="molecule type" value="Genomic_DNA"/>
</dbReference>
<protein>
    <submittedName>
        <fullName evidence="1">Uncharacterized protein</fullName>
    </submittedName>
</protein>
<evidence type="ECO:0000313" key="1">
    <source>
        <dbReference type="EMBL" id="CRH04294.1"/>
    </source>
</evidence>
<name>A0A1S7LDU4_MAGMO</name>
<reference evidence="1" key="1">
    <citation type="submission" date="2015-04" db="EMBL/GenBank/DDBJ databases">
        <authorList>
            <person name="Syromyatnikov M.Y."/>
            <person name="Popov V.N."/>
        </authorList>
    </citation>
    <scope>NUCLEOTIDE SEQUENCE</scope>
    <source>
        <strain evidence="1">MO-1</strain>
    </source>
</reference>
<dbReference type="AlphaFoldDB" id="A0A1S7LDU4"/>
<organism evidence="1">
    <name type="scientific">Magnetococcus massalia (strain MO-1)</name>
    <dbReference type="NCBI Taxonomy" id="451514"/>
    <lineage>
        <taxon>Bacteria</taxon>
        <taxon>Pseudomonadati</taxon>
        <taxon>Pseudomonadota</taxon>
        <taxon>Magnetococcia</taxon>
        <taxon>Magnetococcales</taxon>
        <taxon>Magnetococcaceae</taxon>
        <taxon>Magnetococcus</taxon>
    </lineage>
</organism>
<accession>A0A1S7LDU4</accession>